<keyword evidence="2" id="KW-0540">Nuclease</keyword>
<reference evidence="3" key="1">
    <citation type="journal article" date="2019" name="Int. J. Syst. Evol. Microbiol.">
        <title>The Global Catalogue of Microorganisms (GCM) 10K type strain sequencing project: providing services to taxonomists for standard genome sequencing and annotation.</title>
        <authorList>
            <consortium name="The Broad Institute Genomics Platform"/>
            <consortium name="The Broad Institute Genome Sequencing Center for Infectious Disease"/>
            <person name="Wu L."/>
            <person name="Ma J."/>
        </authorList>
    </citation>
    <scope>NUCLEOTIDE SEQUENCE [LARGE SCALE GENOMIC DNA]</scope>
    <source>
        <strain evidence="3">CGMCC 1.16455</strain>
    </source>
</reference>
<keyword evidence="2" id="KW-0255">Endonuclease</keyword>
<dbReference type="InterPro" id="IPR007569">
    <property type="entry name" value="DUF559"/>
</dbReference>
<dbReference type="GO" id="GO:0004519">
    <property type="term" value="F:endonuclease activity"/>
    <property type="evidence" value="ECO:0007669"/>
    <property type="project" value="UniProtKB-KW"/>
</dbReference>
<name>A0ABW0FCM7_9MICO</name>
<dbReference type="Pfam" id="PF04480">
    <property type="entry name" value="DUF559"/>
    <property type="match status" value="1"/>
</dbReference>
<evidence type="ECO:0000259" key="1">
    <source>
        <dbReference type="Pfam" id="PF04480"/>
    </source>
</evidence>
<proteinExistence type="predicted"/>
<feature type="domain" description="DUF559" evidence="1">
    <location>
        <begin position="236"/>
        <end position="294"/>
    </location>
</feature>
<dbReference type="EMBL" id="JBHSLN010000018">
    <property type="protein sequence ID" value="MFC5296947.1"/>
    <property type="molecule type" value="Genomic_DNA"/>
</dbReference>
<dbReference type="InterPro" id="IPR011335">
    <property type="entry name" value="Restrct_endonuc-II-like"/>
</dbReference>
<accession>A0ABW0FCM7</accession>
<dbReference type="GeneID" id="303298862"/>
<keyword evidence="3" id="KW-1185">Reference proteome</keyword>
<sequence>MQIQGVILKTQLTSIEPGPRRRRAWLRSGQIRAVGQWYVTPEAPEDLVAVLELGVRPTCLDAAALHGLWVPLGSGVHAYRPRSVEASSAALAIPIRRRLDPETKTLIPLKDPEDGGPQSTLQPLVLHAPRLRAWVDVDPVPDVPQILGHAARCLPVVKTAILVESALNQHLLSPVERERLLTGLPQRYRLPLSRVRSDAQSGTETAVRWWLEERCVQVRSQVQLLPDVRVDLLLGTNWVIECDGRQFHDDPDQYQEDRRRDLALSAHGFRVTRLTWEQVFLNWKATAQMLQTMLRRRDHRRALPR</sequence>
<evidence type="ECO:0000313" key="3">
    <source>
        <dbReference type="Proteomes" id="UP001595937"/>
    </source>
</evidence>
<dbReference type="Gene3D" id="3.40.960.10">
    <property type="entry name" value="VSR Endonuclease"/>
    <property type="match status" value="1"/>
</dbReference>
<dbReference type="RefSeq" id="WP_343925966.1">
    <property type="nucleotide sequence ID" value="NZ_BAAAIR010000048.1"/>
</dbReference>
<evidence type="ECO:0000313" key="2">
    <source>
        <dbReference type="EMBL" id="MFC5296947.1"/>
    </source>
</evidence>
<comment type="caution">
    <text evidence="2">The sequence shown here is derived from an EMBL/GenBank/DDBJ whole genome shotgun (WGS) entry which is preliminary data.</text>
</comment>
<gene>
    <name evidence="2" type="ORF">ACFPK8_05440</name>
</gene>
<keyword evidence="2" id="KW-0378">Hydrolase</keyword>
<dbReference type="SUPFAM" id="SSF52980">
    <property type="entry name" value="Restriction endonuclease-like"/>
    <property type="match status" value="1"/>
</dbReference>
<organism evidence="2 3">
    <name type="scientific">Brachybacterium tyrofermentans</name>
    <dbReference type="NCBI Taxonomy" id="47848"/>
    <lineage>
        <taxon>Bacteria</taxon>
        <taxon>Bacillati</taxon>
        <taxon>Actinomycetota</taxon>
        <taxon>Actinomycetes</taxon>
        <taxon>Micrococcales</taxon>
        <taxon>Dermabacteraceae</taxon>
        <taxon>Brachybacterium</taxon>
    </lineage>
</organism>
<protein>
    <submittedName>
        <fullName evidence="2">Endonuclease domain-containing protein</fullName>
    </submittedName>
</protein>
<dbReference type="Proteomes" id="UP001595937">
    <property type="component" value="Unassembled WGS sequence"/>
</dbReference>